<keyword evidence="6 10" id="KW-0547">Nucleotide-binding</keyword>
<dbReference type="HAMAP" id="MF_00185">
    <property type="entry name" value="IPP_trans"/>
    <property type="match status" value="1"/>
</dbReference>
<protein>
    <recommendedName>
        <fullName evidence="10">tRNA dimethylallyltransferase</fullName>
        <ecNumber evidence="10">2.5.1.75</ecNumber>
    </recommendedName>
    <alternativeName>
        <fullName evidence="10">Dimethylallyl diphosphate:tRNA dimethylallyltransferase</fullName>
        <shortName evidence="10">DMAPP:tRNA dimethylallyltransferase</shortName>
        <shortName evidence="10">DMATase</shortName>
    </alternativeName>
    <alternativeName>
        <fullName evidence="10">Isopentenyl-diphosphate:tRNA isopentenyltransferase</fullName>
        <shortName evidence="10">IPP transferase</shortName>
        <shortName evidence="10">IPPT</shortName>
        <shortName evidence="10">IPTase</shortName>
    </alternativeName>
</protein>
<keyword evidence="5 10" id="KW-0819">tRNA processing</keyword>
<feature type="binding site" evidence="10">
    <location>
        <begin position="11"/>
        <end position="16"/>
    </location>
    <ligand>
        <name>substrate</name>
    </ligand>
</feature>
<proteinExistence type="inferred from homology"/>
<name>A0A0G0YX84_9BACT</name>
<dbReference type="PANTHER" id="PTHR11088:SF60">
    <property type="entry name" value="TRNA DIMETHYLALLYLTRANSFERASE"/>
    <property type="match status" value="1"/>
</dbReference>
<evidence type="ECO:0000256" key="9">
    <source>
        <dbReference type="ARBA" id="ARBA00049563"/>
    </source>
</evidence>
<accession>A0A0G0YX84</accession>
<evidence type="ECO:0000313" key="12">
    <source>
        <dbReference type="Proteomes" id="UP000034753"/>
    </source>
</evidence>
<evidence type="ECO:0000256" key="2">
    <source>
        <dbReference type="ARBA" id="ARBA00003213"/>
    </source>
</evidence>
<dbReference type="GO" id="GO:0005524">
    <property type="term" value="F:ATP binding"/>
    <property type="evidence" value="ECO:0007669"/>
    <property type="project" value="UniProtKB-UniRule"/>
</dbReference>
<dbReference type="Gene3D" id="3.40.50.300">
    <property type="entry name" value="P-loop containing nucleotide triphosphate hydrolases"/>
    <property type="match status" value="2"/>
</dbReference>
<keyword evidence="4 10" id="KW-0808">Transferase</keyword>
<keyword evidence="7 10" id="KW-0067">ATP-binding</keyword>
<comment type="similarity">
    <text evidence="3 10">Belongs to the IPP transferase family.</text>
</comment>
<evidence type="ECO:0000256" key="8">
    <source>
        <dbReference type="ARBA" id="ARBA00022842"/>
    </source>
</evidence>
<dbReference type="PATRIC" id="fig|1618429.3.peg.106"/>
<dbReference type="EMBL" id="LCBN01000003">
    <property type="protein sequence ID" value="KKS14296.1"/>
    <property type="molecule type" value="Genomic_DNA"/>
</dbReference>
<comment type="caution">
    <text evidence="11">The sequence shown here is derived from an EMBL/GenBank/DDBJ whole genome shotgun (WGS) entry which is preliminary data.</text>
</comment>
<comment type="caution">
    <text evidence="10">Lacks conserved residue(s) required for the propagation of feature annotation.</text>
</comment>
<dbReference type="Pfam" id="PF01715">
    <property type="entry name" value="IPPT"/>
    <property type="match status" value="1"/>
</dbReference>
<feature type="site" description="Interaction with substrate tRNA" evidence="10">
    <location>
        <position position="129"/>
    </location>
</feature>
<feature type="site" description="Interaction with substrate tRNA" evidence="10">
    <location>
        <position position="152"/>
    </location>
</feature>
<evidence type="ECO:0000256" key="3">
    <source>
        <dbReference type="ARBA" id="ARBA00005842"/>
    </source>
</evidence>
<dbReference type="InterPro" id="IPR039657">
    <property type="entry name" value="Dimethylallyltransferase"/>
</dbReference>
<dbReference type="EC" id="2.5.1.75" evidence="10"/>
<keyword evidence="8 10" id="KW-0460">Magnesium</keyword>
<dbReference type="PANTHER" id="PTHR11088">
    <property type="entry name" value="TRNA DIMETHYLALLYLTRANSFERASE"/>
    <property type="match status" value="1"/>
</dbReference>
<comment type="subunit">
    <text evidence="10">Monomer.</text>
</comment>
<evidence type="ECO:0000313" key="11">
    <source>
        <dbReference type="EMBL" id="KKS14296.1"/>
    </source>
</evidence>
<dbReference type="Pfam" id="PF01745">
    <property type="entry name" value="IPT"/>
    <property type="match status" value="1"/>
</dbReference>
<reference evidence="11 12" key="1">
    <citation type="journal article" date="2015" name="Nature">
        <title>rRNA introns, odd ribosomes, and small enigmatic genomes across a large radiation of phyla.</title>
        <authorList>
            <person name="Brown C.T."/>
            <person name="Hug L.A."/>
            <person name="Thomas B.C."/>
            <person name="Sharon I."/>
            <person name="Castelle C.J."/>
            <person name="Singh A."/>
            <person name="Wilkins M.J."/>
            <person name="Williams K.H."/>
            <person name="Banfield J.F."/>
        </authorList>
    </citation>
    <scope>NUCLEOTIDE SEQUENCE [LARGE SCALE GENOMIC DNA]</scope>
</reference>
<dbReference type="InterPro" id="IPR027417">
    <property type="entry name" value="P-loop_NTPase"/>
</dbReference>
<evidence type="ECO:0000256" key="5">
    <source>
        <dbReference type="ARBA" id="ARBA00022694"/>
    </source>
</evidence>
<dbReference type="GO" id="GO:0006400">
    <property type="term" value="P:tRNA modification"/>
    <property type="evidence" value="ECO:0007669"/>
    <property type="project" value="TreeGrafter"/>
</dbReference>
<dbReference type="SUPFAM" id="SSF52540">
    <property type="entry name" value="P-loop containing nucleoside triphosphate hydrolases"/>
    <property type="match status" value="2"/>
</dbReference>
<evidence type="ECO:0000256" key="1">
    <source>
        <dbReference type="ARBA" id="ARBA00001946"/>
    </source>
</evidence>
<feature type="region of interest" description="Interaction with substrate tRNA" evidence="10">
    <location>
        <begin position="34"/>
        <end position="37"/>
    </location>
</feature>
<comment type="function">
    <text evidence="2 10">Catalyzes the transfer of a dimethylallyl group onto the adenine at position 37 in tRNAs that read codons beginning with uridine, leading to the formation of N6-(dimethylallyl)adenosine (i(6)A).</text>
</comment>
<evidence type="ECO:0000256" key="10">
    <source>
        <dbReference type="HAMAP-Rule" id="MF_00185"/>
    </source>
</evidence>
<comment type="catalytic activity">
    <reaction evidence="9 10">
        <text>adenosine(37) in tRNA + dimethylallyl diphosphate = N(6)-dimethylallyladenosine(37) in tRNA + diphosphate</text>
        <dbReference type="Rhea" id="RHEA:26482"/>
        <dbReference type="Rhea" id="RHEA-COMP:10162"/>
        <dbReference type="Rhea" id="RHEA-COMP:10375"/>
        <dbReference type="ChEBI" id="CHEBI:33019"/>
        <dbReference type="ChEBI" id="CHEBI:57623"/>
        <dbReference type="ChEBI" id="CHEBI:74411"/>
        <dbReference type="ChEBI" id="CHEBI:74415"/>
        <dbReference type="EC" id="2.5.1.75"/>
    </reaction>
</comment>
<feature type="binding site" evidence="10">
    <location>
        <begin position="9"/>
        <end position="16"/>
    </location>
    <ligand>
        <name>ATP</name>
        <dbReference type="ChEBI" id="CHEBI:30616"/>
    </ligand>
</feature>
<dbReference type="GO" id="GO:0052381">
    <property type="term" value="F:tRNA dimethylallyltransferase activity"/>
    <property type="evidence" value="ECO:0007669"/>
    <property type="project" value="UniProtKB-UniRule"/>
</dbReference>
<organism evidence="11 12">
    <name type="scientific">Candidatus Daviesbacteria bacterium GW2011_GWB1_41_5</name>
    <dbReference type="NCBI Taxonomy" id="1618429"/>
    <lineage>
        <taxon>Bacteria</taxon>
        <taxon>Candidatus Daviesiibacteriota</taxon>
    </lineage>
</organism>
<evidence type="ECO:0000256" key="4">
    <source>
        <dbReference type="ARBA" id="ARBA00022679"/>
    </source>
</evidence>
<dbReference type="AlphaFoldDB" id="A0A0G0YX84"/>
<comment type="cofactor">
    <cofactor evidence="1 10">
        <name>Mg(2+)</name>
        <dbReference type="ChEBI" id="CHEBI:18420"/>
    </cofactor>
</comment>
<evidence type="ECO:0000256" key="7">
    <source>
        <dbReference type="ARBA" id="ARBA00022840"/>
    </source>
</evidence>
<dbReference type="Proteomes" id="UP000034753">
    <property type="component" value="Unassembled WGS sequence"/>
</dbReference>
<gene>
    <name evidence="10" type="primary">miaA</name>
    <name evidence="11" type="ORF">UU67_C0003G0018</name>
</gene>
<dbReference type="InterPro" id="IPR018022">
    <property type="entry name" value="IPT"/>
</dbReference>
<evidence type="ECO:0000256" key="6">
    <source>
        <dbReference type="ARBA" id="ARBA00022741"/>
    </source>
</evidence>
<sequence length="340" mass="39139">MKKVLAILGPTATGKTDVALFLAKKFNGELISCDSRQVYKGLDIGTGKMPGRKDGHPELVSGSIWIPDQVRNDIKKGKGFWEINGIKVWMYDVVSPKVQYTVYDYVKDAGKVIDGILQRDKLPIIVGGTGLYLKALLQGLPNLAVPVDLKLRGELEKLSLEKLQNKLQTLSPTKWENMTSSDKKNKRRLLRSIELHLMYPYIKQVKSEKCKVQSWDILKVGLTAPRQVLNQRIDLRLLARINQGMIEEASKLYKEGLSFKRMRQLGLEYGILADLLEGKINKEEFIERLKNKIHQYAKRQMTWFNHERDVLWFDINEPNMINVVENEVEKWYYSGCDTKN</sequence>